<dbReference type="InterPro" id="IPR027417">
    <property type="entry name" value="P-loop_NTPase"/>
</dbReference>
<proteinExistence type="predicted"/>
<feature type="region of interest" description="Disordered" evidence="1">
    <location>
        <begin position="120"/>
        <end position="151"/>
    </location>
</feature>
<keyword evidence="3" id="KW-1185">Reference proteome</keyword>
<feature type="compositionally biased region" description="Basic and acidic residues" evidence="1">
    <location>
        <begin position="174"/>
        <end position="205"/>
    </location>
</feature>
<reference evidence="2" key="1">
    <citation type="submission" date="2021-01" db="EMBL/GenBank/DDBJ databases">
        <title>YIM 132084 draft genome.</title>
        <authorList>
            <person name="An D."/>
        </authorList>
    </citation>
    <scope>NUCLEOTIDE SEQUENCE</scope>
    <source>
        <strain evidence="2">YIM 132084</strain>
    </source>
</reference>
<feature type="compositionally biased region" description="Basic and acidic residues" evidence="1">
    <location>
        <begin position="134"/>
        <end position="151"/>
    </location>
</feature>
<evidence type="ECO:0000313" key="2">
    <source>
        <dbReference type="EMBL" id="MBM9466321.1"/>
    </source>
</evidence>
<evidence type="ECO:0008006" key="4">
    <source>
        <dbReference type="Google" id="ProtNLM"/>
    </source>
</evidence>
<dbReference type="AlphaFoldDB" id="A0A938Y5B7"/>
<dbReference type="RefSeq" id="WP_205259271.1">
    <property type="nucleotide sequence ID" value="NZ_JAERWK010000005.1"/>
</dbReference>
<evidence type="ECO:0000313" key="3">
    <source>
        <dbReference type="Proteomes" id="UP000663792"/>
    </source>
</evidence>
<name>A0A938Y5B7_9ACTN</name>
<dbReference type="Proteomes" id="UP000663792">
    <property type="component" value="Unassembled WGS sequence"/>
</dbReference>
<sequence>MKRGPGARPARTTAASGGGFRPISPAALAAGLADLVLRRLDVPSSGGRVRLVVDGLDTSGAGTLADAVAGELAATGVAVVRLDTRWWWRAASLRLELGHQDVDMLLSGWVDGDALTREALGPLGPGGSGRHLTRLRDPDTDRSVREPYRQAPDRVVTVLSGPFLLLPPIGPDPEESRERGTSERGLRPLEPEESRERGTSERGLRPSDTARPSWELAVHLHCSPQAAARQLPDDRQWWVPAWRRYLQERPQDRADMVVAADHPASPAVRGLA</sequence>
<organism evidence="2 3">
    <name type="scientific">Nakamurella leprariae</name>
    <dbReference type="NCBI Taxonomy" id="2803911"/>
    <lineage>
        <taxon>Bacteria</taxon>
        <taxon>Bacillati</taxon>
        <taxon>Actinomycetota</taxon>
        <taxon>Actinomycetes</taxon>
        <taxon>Nakamurellales</taxon>
        <taxon>Nakamurellaceae</taxon>
        <taxon>Nakamurella</taxon>
    </lineage>
</organism>
<accession>A0A938Y5B7</accession>
<dbReference type="EMBL" id="JAERWK010000005">
    <property type="protein sequence ID" value="MBM9466321.1"/>
    <property type="molecule type" value="Genomic_DNA"/>
</dbReference>
<dbReference type="Gene3D" id="3.40.50.300">
    <property type="entry name" value="P-loop containing nucleotide triphosphate hydrolases"/>
    <property type="match status" value="1"/>
</dbReference>
<comment type="caution">
    <text evidence="2">The sequence shown here is derived from an EMBL/GenBank/DDBJ whole genome shotgun (WGS) entry which is preliminary data.</text>
</comment>
<evidence type="ECO:0000256" key="1">
    <source>
        <dbReference type="SAM" id="MobiDB-lite"/>
    </source>
</evidence>
<gene>
    <name evidence="2" type="ORF">JL106_03385</name>
</gene>
<feature type="region of interest" description="Disordered" evidence="1">
    <location>
        <begin position="166"/>
        <end position="210"/>
    </location>
</feature>
<protein>
    <recommendedName>
        <fullName evidence="4">Uridine kinase</fullName>
    </recommendedName>
</protein>